<dbReference type="PIRSF" id="PIRSF006707">
    <property type="entry name" value="MJ1563"/>
    <property type="match status" value="1"/>
</dbReference>
<evidence type="ECO:0000313" key="5">
    <source>
        <dbReference type="EMBL" id="RIA45439.1"/>
    </source>
</evidence>
<sequence length="152" mass="16912">MTLAKDKLDRFVDRMGLVAEADGLSRIAGRIMGLMVLEGGPLSFSEIAERLDISRASVSTNTRFLERIGVIERVTVKGSRQDHFQLAKAPYARLLEGSVARIKKAQGVVADAKAEVSPEDNERRQRLDELGAFYATLAETFEELVARFDDQR</sequence>
<dbReference type="SUPFAM" id="SSF46785">
    <property type="entry name" value="Winged helix' DNA-binding domain"/>
    <property type="match status" value="1"/>
</dbReference>
<evidence type="ECO:0000256" key="3">
    <source>
        <dbReference type="ARBA" id="ARBA00023163"/>
    </source>
</evidence>
<keyword evidence="6" id="KW-1185">Reference proteome</keyword>
<comment type="caution">
    <text evidence="5">The sequence shown here is derived from an EMBL/GenBank/DDBJ whole genome shotgun (WGS) entry which is preliminary data.</text>
</comment>
<protein>
    <recommendedName>
        <fullName evidence="4">HTH-type transcriptional regulator</fullName>
    </recommendedName>
</protein>
<dbReference type="PANTHER" id="PTHR38465:SF1">
    <property type="entry name" value="HTH-TYPE TRANSCRIPTIONAL REGULATOR MJ1563-RELATED"/>
    <property type="match status" value="1"/>
</dbReference>
<dbReference type="Pfam" id="PF13412">
    <property type="entry name" value="HTH_24"/>
    <property type="match status" value="1"/>
</dbReference>
<organism evidence="5 6">
    <name type="scientific">Dichotomicrobium thermohalophilum</name>
    <dbReference type="NCBI Taxonomy" id="933063"/>
    <lineage>
        <taxon>Bacteria</taxon>
        <taxon>Pseudomonadati</taxon>
        <taxon>Pseudomonadota</taxon>
        <taxon>Alphaproteobacteria</taxon>
        <taxon>Hyphomicrobiales</taxon>
        <taxon>Hyphomicrobiaceae</taxon>
        <taxon>Dichotomicrobium</taxon>
    </lineage>
</organism>
<dbReference type="InterPro" id="IPR011991">
    <property type="entry name" value="ArsR-like_HTH"/>
</dbReference>
<evidence type="ECO:0000313" key="6">
    <source>
        <dbReference type="Proteomes" id="UP000266273"/>
    </source>
</evidence>
<dbReference type="RefSeq" id="WP_119062527.1">
    <property type="nucleotide sequence ID" value="NZ_QXDF01000005.1"/>
</dbReference>
<dbReference type="InterPro" id="IPR052362">
    <property type="entry name" value="HTH-GbsR_regulator"/>
</dbReference>
<dbReference type="AlphaFoldDB" id="A0A397PBY1"/>
<dbReference type="PANTHER" id="PTHR38465">
    <property type="entry name" value="HTH-TYPE TRANSCRIPTIONAL REGULATOR MJ1563-RELATED"/>
    <property type="match status" value="1"/>
</dbReference>
<dbReference type="GO" id="GO:0003700">
    <property type="term" value="F:DNA-binding transcription factor activity"/>
    <property type="evidence" value="ECO:0007669"/>
    <property type="project" value="InterPro"/>
</dbReference>
<comment type="similarity">
    <text evidence="4">Belongs to the GbsR family.</text>
</comment>
<evidence type="ECO:0000256" key="4">
    <source>
        <dbReference type="PIRNR" id="PIRNR006707"/>
    </source>
</evidence>
<dbReference type="InterPro" id="IPR036390">
    <property type="entry name" value="WH_DNA-bd_sf"/>
</dbReference>
<gene>
    <name evidence="5" type="ORF">BXY53_2726</name>
</gene>
<evidence type="ECO:0000256" key="2">
    <source>
        <dbReference type="ARBA" id="ARBA00023125"/>
    </source>
</evidence>
<dbReference type="Gene3D" id="1.10.10.10">
    <property type="entry name" value="Winged helix-like DNA-binding domain superfamily/Winged helix DNA-binding domain"/>
    <property type="match status" value="1"/>
</dbReference>
<evidence type="ECO:0000256" key="1">
    <source>
        <dbReference type="ARBA" id="ARBA00023015"/>
    </source>
</evidence>
<accession>A0A397PBY1</accession>
<dbReference type="Proteomes" id="UP000266273">
    <property type="component" value="Unassembled WGS sequence"/>
</dbReference>
<keyword evidence="2 4" id="KW-0238">DNA-binding</keyword>
<keyword evidence="1 4" id="KW-0805">Transcription regulation</keyword>
<dbReference type="CDD" id="cd00090">
    <property type="entry name" value="HTH_ARSR"/>
    <property type="match status" value="1"/>
</dbReference>
<keyword evidence="3 4" id="KW-0804">Transcription</keyword>
<proteinExistence type="inferred from homology"/>
<dbReference type="EMBL" id="QXDF01000005">
    <property type="protein sequence ID" value="RIA45439.1"/>
    <property type="molecule type" value="Genomic_DNA"/>
</dbReference>
<name>A0A397PBY1_9HYPH</name>
<dbReference type="GO" id="GO:0003677">
    <property type="term" value="F:DNA binding"/>
    <property type="evidence" value="ECO:0007669"/>
    <property type="project" value="UniProtKB-UniRule"/>
</dbReference>
<dbReference type="OrthoDB" id="2733322at2"/>
<dbReference type="InterPro" id="IPR036388">
    <property type="entry name" value="WH-like_DNA-bd_sf"/>
</dbReference>
<dbReference type="InterPro" id="IPR026282">
    <property type="entry name" value="MJ1563"/>
</dbReference>
<reference evidence="5 6" key="1">
    <citation type="submission" date="2018-08" db="EMBL/GenBank/DDBJ databases">
        <title>Genomic Encyclopedia of Archaeal and Bacterial Type Strains, Phase II (KMG-II): from individual species to whole genera.</title>
        <authorList>
            <person name="Goeker M."/>
        </authorList>
    </citation>
    <scope>NUCLEOTIDE SEQUENCE [LARGE SCALE GENOMIC DNA]</scope>
    <source>
        <strain evidence="5 6">DSM 5002</strain>
    </source>
</reference>